<accession>L0DPX2</accession>
<evidence type="ECO:0000313" key="3">
    <source>
        <dbReference type="Proteomes" id="UP000010798"/>
    </source>
</evidence>
<gene>
    <name evidence="2" type="ordered locus">Sinac_6667</name>
</gene>
<feature type="region of interest" description="Disordered" evidence="1">
    <location>
        <begin position="53"/>
        <end position="79"/>
    </location>
</feature>
<keyword evidence="3" id="KW-1185">Reference proteome</keyword>
<dbReference type="HOGENOM" id="CLU_2604167_0_0_0"/>
<evidence type="ECO:0000256" key="1">
    <source>
        <dbReference type="SAM" id="MobiDB-lite"/>
    </source>
</evidence>
<protein>
    <submittedName>
        <fullName evidence="2">Uncharacterized protein</fullName>
    </submittedName>
</protein>
<organism evidence="2 3">
    <name type="scientific">Singulisphaera acidiphila (strain ATCC BAA-1392 / DSM 18658 / VKM B-2454 / MOB10)</name>
    <dbReference type="NCBI Taxonomy" id="886293"/>
    <lineage>
        <taxon>Bacteria</taxon>
        <taxon>Pseudomonadati</taxon>
        <taxon>Planctomycetota</taxon>
        <taxon>Planctomycetia</taxon>
        <taxon>Isosphaerales</taxon>
        <taxon>Isosphaeraceae</taxon>
        <taxon>Singulisphaera</taxon>
    </lineage>
</organism>
<name>L0DPX2_SINAD</name>
<dbReference type="KEGG" id="saci:Sinac_6667"/>
<evidence type="ECO:0000313" key="2">
    <source>
        <dbReference type="EMBL" id="AGA30741.1"/>
    </source>
</evidence>
<dbReference type="EMBL" id="CP003364">
    <property type="protein sequence ID" value="AGA30741.1"/>
    <property type="molecule type" value="Genomic_DNA"/>
</dbReference>
<proteinExistence type="predicted"/>
<reference evidence="2 3" key="1">
    <citation type="submission" date="2012-02" db="EMBL/GenBank/DDBJ databases">
        <title>Complete sequence of chromosome of Singulisphaera acidiphila DSM 18658.</title>
        <authorList>
            <consortium name="US DOE Joint Genome Institute (JGI-PGF)"/>
            <person name="Lucas S."/>
            <person name="Copeland A."/>
            <person name="Lapidus A."/>
            <person name="Glavina del Rio T."/>
            <person name="Dalin E."/>
            <person name="Tice H."/>
            <person name="Bruce D."/>
            <person name="Goodwin L."/>
            <person name="Pitluck S."/>
            <person name="Peters L."/>
            <person name="Ovchinnikova G."/>
            <person name="Chertkov O."/>
            <person name="Kyrpides N."/>
            <person name="Mavromatis K."/>
            <person name="Ivanova N."/>
            <person name="Brettin T."/>
            <person name="Detter J.C."/>
            <person name="Han C."/>
            <person name="Larimer F."/>
            <person name="Land M."/>
            <person name="Hauser L."/>
            <person name="Markowitz V."/>
            <person name="Cheng J.-F."/>
            <person name="Hugenholtz P."/>
            <person name="Woyke T."/>
            <person name="Wu D."/>
            <person name="Tindall B."/>
            <person name="Pomrenke H."/>
            <person name="Brambilla E."/>
            <person name="Klenk H.-P."/>
            <person name="Eisen J.A."/>
        </authorList>
    </citation>
    <scope>NUCLEOTIDE SEQUENCE [LARGE SCALE GENOMIC DNA]</scope>
    <source>
        <strain evidence="3">ATCC BAA-1392 / DSM 18658 / VKM B-2454 / MOB10</strain>
    </source>
</reference>
<dbReference type="Proteomes" id="UP000010798">
    <property type="component" value="Chromosome"/>
</dbReference>
<sequence>MIVETAQAISMELASSVRAGFEDRDVARDWDPPPGLSTLAVGVSLLSGASERSVTQPPATAGMMSTTSFSTTAVARSSR</sequence>
<dbReference type="AlphaFoldDB" id="L0DPX2"/>